<keyword evidence="5 6" id="KW-0539">Nucleus</keyword>
<comment type="subunit">
    <text evidence="6">Component of the Mediator complex.</text>
</comment>
<evidence type="ECO:0000313" key="9">
    <source>
        <dbReference type="Proteomes" id="UP001445335"/>
    </source>
</evidence>
<dbReference type="PANTHER" id="PTHR13381:SF0">
    <property type="entry name" value="MEDIATOR OF RNA POLYMERASE II TRANSCRIPTION SUBUNIT 21"/>
    <property type="match status" value="1"/>
</dbReference>
<keyword evidence="2 6" id="KW-0805">Transcription regulation</keyword>
<feature type="region of interest" description="Disordered" evidence="7">
    <location>
        <begin position="79"/>
        <end position="98"/>
    </location>
</feature>
<name>A0AAW1RHA7_9CHLO</name>
<evidence type="ECO:0000313" key="8">
    <source>
        <dbReference type="EMBL" id="KAK9832850.1"/>
    </source>
</evidence>
<evidence type="ECO:0000256" key="4">
    <source>
        <dbReference type="ARBA" id="ARBA00023163"/>
    </source>
</evidence>
<evidence type="ECO:0000256" key="2">
    <source>
        <dbReference type="ARBA" id="ARBA00023015"/>
    </source>
</evidence>
<comment type="subcellular location">
    <subcellularLocation>
        <location evidence="1 6">Nucleus</location>
    </subcellularLocation>
</comment>
<evidence type="ECO:0000256" key="7">
    <source>
        <dbReference type="SAM" id="MobiDB-lite"/>
    </source>
</evidence>
<evidence type="ECO:0000256" key="5">
    <source>
        <dbReference type="ARBA" id="ARBA00023242"/>
    </source>
</evidence>
<dbReference type="PANTHER" id="PTHR13381">
    <property type="entry name" value="RNA POLYMERASE II HOLOENZYME COMPONENT SRB7"/>
    <property type="match status" value="1"/>
</dbReference>
<dbReference type="AlphaFoldDB" id="A0AAW1RHA7"/>
<sequence length="98" mass="10540">MIYNYVGALQRDAPPASVRGEPVEPGLATTDITSQTATMAAQVVQAAKLLDGLIQNLPDVHRTEQEQLEAIASVQERVEAAGEELRAEDNRSEKPGGR</sequence>
<comment type="function">
    <text evidence="6">Component of the Mediator complex, a coactivator involved in the regulated transcription of nearly all RNA polymerase II-dependent genes. Mediator functions as a bridge to convey information from gene-specific regulatory proteins to the basal RNA polymerase II transcription machinery. Mediator is recruited to promoters by direct interactions with regulatory proteins and serves as a scaffold for the assembly of a functional preinitiation complex with RNA polymerase II and the general transcription factors.</text>
</comment>
<keyword evidence="3 6" id="KW-0010">Activator</keyword>
<reference evidence="8 9" key="1">
    <citation type="journal article" date="2024" name="Nat. Commun.">
        <title>Phylogenomics reveals the evolutionary origins of lichenization in chlorophyte algae.</title>
        <authorList>
            <person name="Puginier C."/>
            <person name="Libourel C."/>
            <person name="Otte J."/>
            <person name="Skaloud P."/>
            <person name="Haon M."/>
            <person name="Grisel S."/>
            <person name="Petersen M."/>
            <person name="Berrin J.G."/>
            <person name="Delaux P.M."/>
            <person name="Dal Grande F."/>
            <person name="Keller J."/>
        </authorList>
    </citation>
    <scope>NUCLEOTIDE SEQUENCE [LARGE SCALE GENOMIC DNA]</scope>
    <source>
        <strain evidence="8 9">SAG 245.80</strain>
    </source>
</reference>
<protein>
    <recommendedName>
        <fullName evidence="6">Mediator of RNA polymerase II transcription subunit 21</fullName>
    </recommendedName>
</protein>
<dbReference type="GO" id="GO:0016592">
    <property type="term" value="C:mediator complex"/>
    <property type="evidence" value="ECO:0007669"/>
    <property type="project" value="UniProtKB-UniRule"/>
</dbReference>
<keyword evidence="9" id="KW-1185">Reference proteome</keyword>
<dbReference type="GO" id="GO:0003712">
    <property type="term" value="F:transcription coregulator activity"/>
    <property type="evidence" value="ECO:0007669"/>
    <property type="project" value="TreeGrafter"/>
</dbReference>
<keyword evidence="4 6" id="KW-0804">Transcription</keyword>
<evidence type="ECO:0000256" key="1">
    <source>
        <dbReference type="ARBA" id="ARBA00004123"/>
    </source>
</evidence>
<dbReference type="EMBL" id="JALJOU010000038">
    <property type="protein sequence ID" value="KAK9832850.1"/>
    <property type="molecule type" value="Genomic_DNA"/>
</dbReference>
<dbReference type="GO" id="GO:0006357">
    <property type="term" value="P:regulation of transcription by RNA polymerase II"/>
    <property type="evidence" value="ECO:0007669"/>
    <property type="project" value="TreeGrafter"/>
</dbReference>
<accession>A0AAW1RHA7</accession>
<comment type="similarity">
    <text evidence="6">Belongs to the Mediator complex subunit 21 family.</text>
</comment>
<dbReference type="Gene3D" id="6.10.280.10">
    <property type="entry name" value="Mediator complex, subunit Med21"/>
    <property type="match status" value="1"/>
</dbReference>
<dbReference type="SUPFAM" id="SSF140718">
    <property type="entry name" value="Mediator hinge subcomplex-like"/>
    <property type="match status" value="1"/>
</dbReference>
<evidence type="ECO:0000256" key="6">
    <source>
        <dbReference type="RuleBase" id="RU366036"/>
    </source>
</evidence>
<proteinExistence type="inferred from homology"/>
<dbReference type="InterPro" id="IPR037212">
    <property type="entry name" value="Med7/Med21-like"/>
</dbReference>
<dbReference type="InterPro" id="IPR021384">
    <property type="entry name" value="Mediator_Med21"/>
</dbReference>
<organism evidence="8 9">
    <name type="scientific">Elliptochloris bilobata</name>
    <dbReference type="NCBI Taxonomy" id="381761"/>
    <lineage>
        <taxon>Eukaryota</taxon>
        <taxon>Viridiplantae</taxon>
        <taxon>Chlorophyta</taxon>
        <taxon>core chlorophytes</taxon>
        <taxon>Trebouxiophyceae</taxon>
        <taxon>Trebouxiophyceae incertae sedis</taxon>
        <taxon>Elliptochloris clade</taxon>
        <taxon>Elliptochloris</taxon>
    </lineage>
</organism>
<evidence type="ECO:0000256" key="3">
    <source>
        <dbReference type="ARBA" id="ARBA00023159"/>
    </source>
</evidence>
<gene>
    <name evidence="8" type="ORF">WJX81_007175</name>
</gene>
<comment type="caution">
    <text evidence="8">The sequence shown here is derived from an EMBL/GenBank/DDBJ whole genome shotgun (WGS) entry which is preliminary data.</text>
</comment>
<dbReference type="Proteomes" id="UP001445335">
    <property type="component" value="Unassembled WGS sequence"/>
</dbReference>